<feature type="region of interest" description="Disordered" evidence="1">
    <location>
        <begin position="306"/>
        <end position="343"/>
    </location>
</feature>
<dbReference type="PANTHER" id="PTHR10900:SF77">
    <property type="entry name" value="FI19380P1"/>
    <property type="match status" value="1"/>
</dbReference>
<evidence type="ECO:0000256" key="1">
    <source>
        <dbReference type="SAM" id="MobiDB-lite"/>
    </source>
</evidence>
<evidence type="ECO:0000313" key="4">
    <source>
        <dbReference type="Proteomes" id="UP000824596"/>
    </source>
</evidence>
<dbReference type="FunFam" id="2.30.180.10:FF:000032">
    <property type="entry name" value="Fasciclin domain-containing protein, putative"/>
    <property type="match status" value="1"/>
</dbReference>
<dbReference type="InterPro" id="IPR036378">
    <property type="entry name" value="FAS1_dom_sf"/>
</dbReference>
<dbReference type="Proteomes" id="UP000824596">
    <property type="component" value="Unassembled WGS sequence"/>
</dbReference>
<dbReference type="GO" id="GO:0016236">
    <property type="term" value="P:macroautophagy"/>
    <property type="evidence" value="ECO:0007669"/>
    <property type="project" value="TreeGrafter"/>
</dbReference>
<dbReference type="AlphaFoldDB" id="A0A9P8MPH9"/>
<keyword evidence="4" id="KW-1185">Reference proteome</keyword>
<proteinExistence type="predicted"/>
<feature type="domain" description="FAS1" evidence="2">
    <location>
        <begin position="23"/>
        <end position="172"/>
    </location>
</feature>
<dbReference type="EMBL" id="JAIZPD010000011">
    <property type="protein sequence ID" value="KAH0959923.1"/>
    <property type="molecule type" value="Genomic_DNA"/>
</dbReference>
<feature type="compositionally biased region" description="Low complexity" evidence="1">
    <location>
        <begin position="309"/>
        <end position="324"/>
    </location>
</feature>
<sequence length="369" mass="37893">MKYSALSGAAVFASVFPQSASGQTLAEILSQENSTLSTLTSLINDLPALGETFSSQSNLTILAPSNDAFAMLLKDEKAAALVMSDPAFVANLLSYHILNGSLLANDFSETPAFAKTLLTDGALTNVTGGQVVAAKTANNAVSISSAFGAHCQVIRADIEYDGGVVHVVDGVLEIPKDLAETASAAGLSAVAEALTKADLVAPLTWAKDVTIFAPSNEAFEAVASATKNMSVESLKKVLQYHVLPNVVAYSSSFEDGAVKTFEGTEINVSVKDGNVYVNGAKVITPDVPLSNGVLHVIDSVLNPDKQDDAASSTASAPSATWTGADSTASPSGSATPGSRVSSSAWKGMRQMSAAIAMTVMSGVAAFFMV</sequence>
<dbReference type="SMART" id="SM00554">
    <property type="entry name" value="FAS1"/>
    <property type="match status" value="2"/>
</dbReference>
<dbReference type="Pfam" id="PF02469">
    <property type="entry name" value="Fasciclin"/>
    <property type="match status" value="2"/>
</dbReference>
<dbReference type="PROSITE" id="PS50213">
    <property type="entry name" value="FAS1"/>
    <property type="match status" value="2"/>
</dbReference>
<feature type="compositionally biased region" description="Polar residues" evidence="1">
    <location>
        <begin position="325"/>
        <end position="343"/>
    </location>
</feature>
<gene>
    <name evidence="3" type="ORF">HRG_08944</name>
</gene>
<organism evidence="3 4">
    <name type="scientific">Hirsutella rhossiliensis</name>
    <dbReference type="NCBI Taxonomy" id="111463"/>
    <lineage>
        <taxon>Eukaryota</taxon>
        <taxon>Fungi</taxon>
        <taxon>Dikarya</taxon>
        <taxon>Ascomycota</taxon>
        <taxon>Pezizomycotina</taxon>
        <taxon>Sordariomycetes</taxon>
        <taxon>Hypocreomycetidae</taxon>
        <taxon>Hypocreales</taxon>
        <taxon>Ophiocordycipitaceae</taxon>
        <taxon>Hirsutella</taxon>
    </lineage>
</organism>
<protein>
    <submittedName>
        <fullName evidence="3">Fasciclin domain-containing protein</fullName>
    </submittedName>
</protein>
<dbReference type="PANTHER" id="PTHR10900">
    <property type="entry name" value="PERIOSTIN-RELATED"/>
    <property type="match status" value="1"/>
</dbReference>
<accession>A0A9P8MPH9</accession>
<feature type="domain" description="FAS1" evidence="2">
    <location>
        <begin position="174"/>
        <end position="301"/>
    </location>
</feature>
<dbReference type="RefSeq" id="XP_044717436.1">
    <property type="nucleotide sequence ID" value="XM_044867415.1"/>
</dbReference>
<evidence type="ECO:0000313" key="3">
    <source>
        <dbReference type="EMBL" id="KAH0959923.1"/>
    </source>
</evidence>
<dbReference type="Gene3D" id="2.30.180.10">
    <property type="entry name" value="FAS1 domain"/>
    <property type="match status" value="2"/>
</dbReference>
<dbReference type="OrthoDB" id="286301at2759"/>
<evidence type="ECO:0000259" key="2">
    <source>
        <dbReference type="PROSITE" id="PS50213"/>
    </source>
</evidence>
<dbReference type="SUPFAM" id="SSF82153">
    <property type="entry name" value="FAS1 domain"/>
    <property type="match status" value="2"/>
</dbReference>
<dbReference type="GO" id="GO:0000329">
    <property type="term" value="C:fungal-type vacuole membrane"/>
    <property type="evidence" value="ECO:0007669"/>
    <property type="project" value="TreeGrafter"/>
</dbReference>
<name>A0A9P8MPH9_9HYPO</name>
<reference evidence="3" key="1">
    <citation type="submission" date="2021-09" db="EMBL/GenBank/DDBJ databases">
        <title>A high-quality genome of the endoparasitic fungus Hirsutella rhossiliensis with a comparison of Hirsutella genomes reveals transposable elements contributing to genome size variation.</title>
        <authorList>
            <person name="Lin R."/>
            <person name="Jiao Y."/>
            <person name="Sun X."/>
            <person name="Ling J."/>
            <person name="Xie B."/>
            <person name="Cheng X."/>
        </authorList>
    </citation>
    <scope>NUCLEOTIDE SEQUENCE</scope>
    <source>
        <strain evidence="3">HR02</strain>
    </source>
</reference>
<dbReference type="InterPro" id="IPR050904">
    <property type="entry name" value="Adhesion/Biosynth-related"/>
</dbReference>
<dbReference type="GeneID" id="68358073"/>
<comment type="caution">
    <text evidence="3">The sequence shown here is derived from an EMBL/GenBank/DDBJ whole genome shotgun (WGS) entry which is preliminary data.</text>
</comment>
<dbReference type="InterPro" id="IPR000782">
    <property type="entry name" value="FAS1_domain"/>
</dbReference>